<organism evidence="2">
    <name type="scientific">marine metagenome</name>
    <dbReference type="NCBI Taxonomy" id="408172"/>
    <lineage>
        <taxon>unclassified sequences</taxon>
        <taxon>metagenomes</taxon>
        <taxon>ecological metagenomes</taxon>
    </lineage>
</organism>
<evidence type="ECO:0000256" key="1">
    <source>
        <dbReference type="SAM" id="Phobius"/>
    </source>
</evidence>
<gene>
    <name evidence="2" type="ORF">METZ01_LOCUS205945</name>
</gene>
<keyword evidence="1" id="KW-0812">Transmembrane</keyword>
<dbReference type="EMBL" id="UINC01045841">
    <property type="protein sequence ID" value="SVB53091.1"/>
    <property type="molecule type" value="Genomic_DNA"/>
</dbReference>
<keyword evidence="1" id="KW-0472">Membrane</keyword>
<sequence>MVFQDLSGYGNDISMTEGEDIMFSADNVLLTNQRVIVAEYRNRRQSGNKTSWIDAPIAESMPPVLKNGGKTGRKNLGFKLTLFGGILISLNLVPFTLFGTNIFQAMGDIIESIYFLVSMLSLTVGIYFTLGSYVNPKPHTTALFTFPGGGRDLVAVFPGWDNSDAEEMGKVFRRIRRTV</sequence>
<keyword evidence="1" id="KW-1133">Transmembrane helix</keyword>
<name>A0A382ET09_9ZZZZ</name>
<protein>
    <submittedName>
        <fullName evidence="2">Uncharacterized protein</fullName>
    </submittedName>
</protein>
<evidence type="ECO:0000313" key="2">
    <source>
        <dbReference type="EMBL" id="SVB53091.1"/>
    </source>
</evidence>
<feature type="transmembrane region" description="Helical" evidence="1">
    <location>
        <begin position="80"/>
        <end position="103"/>
    </location>
</feature>
<accession>A0A382ET09</accession>
<dbReference type="AlphaFoldDB" id="A0A382ET09"/>
<feature type="transmembrane region" description="Helical" evidence="1">
    <location>
        <begin position="109"/>
        <end position="130"/>
    </location>
</feature>
<proteinExistence type="predicted"/>
<reference evidence="2" key="1">
    <citation type="submission" date="2018-05" db="EMBL/GenBank/DDBJ databases">
        <authorList>
            <person name="Lanie J.A."/>
            <person name="Ng W.-L."/>
            <person name="Kazmierczak K.M."/>
            <person name="Andrzejewski T.M."/>
            <person name="Davidsen T.M."/>
            <person name="Wayne K.J."/>
            <person name="Tettelin H."/>
            <person name="Glass J.I."/>
            <person name="Rusch D."/>
            <person name="Podicherti R."/>
            <person name="Tsui H.-C.T."/>
            <person name="Winkler M.E."/>
        </authorList>
    </citation>
    <scope>NUCLEOTIDE SEQUENCE</scope>
</reference>